<sequence>MEKKIKGFTIKDSVFYVKESNKLKKVLFVDLEVEKEISEAEITLLNKKHKISKKFPRIESGKTRLEMYVPEVNEPTKYEVLLRDETEELKSNVIVNPERHWKIFIIHHSHLDIGYTDPQPEVIDHHLKYLDQALELCDLQNSNSENDFKWVIEVTWPLKYWLKSRPKSQIERMIQRIKEGRIEVCGAYMNMHTEAYDIDELAGTFELTQRLRDEFGIKIDVAMQSDVPGHTKGFLKCLTDIGIKYLSVAHNYAGRSIPFLLPGKKLERPFFWELENGKKVLVWYTDTPHGVYMEGNNIGIDKSYEEVYEKLPELLQQLKGENYRFDAVHLRVQGRGWDNAGPSITPSEVAKKWNEKWEYPKLIISTNKQFFEYIESHDIQDIPVFKGDWTDWWSDGIASNAYAMGLNRTTHNILRSAETLLSIIEMNYKDQTYPKGILDSARENMVLFDEHTWGAWNPWENSLTYNTSGEIQWSIKKNFAQNAYNKSLFEYRKALHLLPILVDNKVVSENSTIFVYNPSSFVRTDIVKVFIPLGKCDVRKPFKIVDEDGEEIKFNLRLQTGEIPRPLGAEVTFVAKDVPAIGIKSYSILKKEENEFPKEVSSKEEKYILENSFYKISLDQASGTIKSIIDKELGEELVNQNAFFQFNEYIYDQFTTAPRFNHLSSRIEGKAETLLGHRYSSNKTITLRKDILNFEFGDRHPEILSKIKILKDNQIYQKAIVTLHVPGCEWIEQEIVLYNEIKRIDFVNRIKKIETETKEAAYFAFPFNVENGKIRYEITGEDISLDDEFVPGSCHYMKAIQNWLSVSNSKYTIIWGTKEAPLIQLKNIYIPYNPFEPTLKSDEQTTVYSYALNNIWDTNFPNKQGGEIEFHYSITSHQGSFDPIKAYRFGTQIQNPLSGVTFPYELIKKNVSFVSVEPENVLILAARKVRENRFQIRLQEISGKNSFGTLRIPNIKIKNVYVANMGNGELKPIENKVDEIAFSIEKNSILTLIFDI</sequence>
<dbReference type="GO" id="GO:0009313">
    <property type="term" value="P:oligosaccharide catabolic process"/>
    <property type="evidence" value="ECO:0007669"/>
    <property type="project" value="TreeGrafter"/>
</dbReference>
<dbReference type="Pfam" id="PF01074">
    <property type="entry name" value="Glyco_hydro_38N"/>
    <property type="match status" value="1"/>
</dbReference>
<dbReference type="Proteomes" id="UP000236950">
    <property type="component" value="Unassembled WGS sequence"/>
</dbReference>
<name>A0A2S5EIC1_9BACT</name>
<dbReference type="CDD" id="cd10791">
    <property type="entry name" value="GH38N_AMII_like_1"/>
    <property type="match status" value="1"/>
</dbReference>
<dbReference type="Gene3D" id="2.60.40.1180">
    <property type="entry name" value="Golgi alpha-mannosidase II"/>
    <property type="match status" value="1"/>
</dbReference>
<dbReference type="PANTHER" id="PTHR46017:SF1">
    <property type="entry name" value="ALPHA-MANNOSIDASE 2C1"/>
    <property type="match status" value="1"/>
</dbReference>
<evidence type="ECO:0008006" key="5">
    <source>
        <dbReference type="Google" id="ProtNLM"/>
    </source>
</evidence>
<evidence type="ECO:0000259" key="2">
    <source>
        <dbReference type="Pfam" id="PF07748"/>
    </source>
</evidence>
<evidence type="ECO:0000313" key="3">
    <source>
        <dbReference type="EMBL" id="POZ92892.1"/>
    </source>
</evidence>
<dbReference type="Gene3D" id="3.20.110.10">
    <property type="entry name" value="Glycoside hydrolase 38, N terminal domain"/>
    <property type="match status" value="1"/>
</dbReference>
<evidence type="ECO:0000313" key="4">
    <source>
        <dbReference type="Proteomes" id="UP000236950"/>
    </source>
</evidence>
<dbReference type="SUPFAM" id="SSF88713">
    <property type="entry name" value="Glycoside hydrolase/deacetylase"/>
    <property type="match status" value="1"/>
</dbReference>
<dbReference type="GO" id="GO:0030246">
    <property type="term" value="F:carbohydrate binding"/>
    <property type="evidence" value="ECO:0007669"/>
    <property type="project" value="InterPro"/>
</dbReference>
<dbReference type="GO" id="GO:0006013">
    <property type="term" value="P:mannose metabolic process"/>
    <property type="evidence" value="ECO:0007669"/>
    <property type="project" value="InterPro"/>
</dbReference>
<gene>
    <name evidence="3" type="ORF">AA81_04775</name>
</gene>
<dbReference type="SUPFAM" id="SSF74650">
    <property type="entry name" value="Galactose mutarotase-like"/>
    <property type="match status" value="1"/>
</dbReference>
<dbReference type="InterPro" id="IPR000602">
    <property type="entry name" value="Glyco_hydro_38_N"/>
</dbReference>
<dbReference type="Gene3D" id="2.70.98.30">
    <property type="entry name" value="Golgi alpha-mannosidase II, domain 4"/>
    <property type="match status" value="1"/>
</dbReference>
<dbReference type="EMBL" id="JALY01000109">
    <property type="protein sequence ID" value="POZ92892.1"/>
    <property type="molecule type" value="Genomic_DNA"/>
</dbReference>
<proteinExistence type="predicted"/>
<reference evidence="3 4" key="1">
    <citation type="submission" date="2014-01" db="EMBL/GenBank/DDBJ databases">
        <title>Comparative genomics of Petrotoga.</title>
        <authorList>
            <person name="Chow K."/>
            <person name="Charchuk R."/>
            <person name="Nesbo C.L."/>
        </authorList>
    </citation>
    <scope>NUCLEOTIDE SEQUENCE [LARGE SCALE GENOMIC DNA]</scope>
    <source>
        <strain evidence="3 4">DSM 16923</strain>
    </source>
</reference>
<dbReference type="InterPro" id="IPR013780">
    <property type="entry name" value="Glyco_hydro_b"/>
</dbReference>
<dbReference type="InterPro" id="IPR027291">
    <property type="entry name" value="Glyco_hydro_38_N_sf"/>
</dbReference>
<dbReference type="PANTHER" id="PTHR46017">
    <property type="entry name" value="ALPHA-MANNOSIDASE 2C1"/>
    <property type="match status" value="1"/>
</dbReference>
<evidence type="ECO:0000259" key="1">
    <source>
        <dbReference type="Pfam" id="PF01074"/>
    </source>
</evidence>
<dbReference type="InterPro" id="IPR011682">
    <property type="entry name" value="Glyco_hydro_38_C"/>
</dbReference>
<dbReference type="InterPro" id="IPR011330">
    <property type="entry name" value="Glyco_hydro/deAcase_b/a-brl"/>
</dbReference>
<accession>A0A2S5EIC1</accession>
<dbReference type="InterPro" id="IPR011013">
    <property type="entry name" value="Gal_mutarotase_sf_dom"/>
</dbReference>
<dbReference type="GO" id="GO:0004559">
    <property type="term" value="F:alpha-mannosidase activity"/>
    <property type="evidence" value="ECO:0007669"/>
    <property type="project" value="InterPro"/>
</dbReference>
<keyword evidence="4" id="KW-1185">Reference proteome</keyword>
<dbReference type="AlphaFoldDB" id="A0A2S5EIC1"/>
<feature type="domain" description="Glycoside hydrolase family 38 N-terminal" evidence="1">
    <location>
        <begin position="102"/>
        <end position="385"/>
    </location>
</feature>
<dbReference type="RefSeq" id="WP_103898385.1">
    <property type="nucleotide sequence ID" value="NZ_JALY01000109.1"/>
</dbReference>
<organism evidence="3 4">
    <name type="scientific">Petrotoga halophila DSM 16923</name>
    <dbReference type="NCBI Taxonomy" id="1122953"/>
    <lineage>
        <taxon>Bacteria</taxon>
        <taxon>Thermotogati</taxon>
        <taxon>Thermotogota</taxon>
        <taxon>Thermotogae</taxon>
        <taxon>Petrotogales</taxon>
        <taxon>Petrotogaceae</taxon>
        <taxon>Petrotoga</taxon>
    </lineage>
</organism>
<comment type="caution">
    <text evidence="3">The sequence shown here is derived from an EMBL/GenBank/DDBJ whole genome shotgun (WGS) entry which is preliminary data.</text>
</comment>
<dbReference type="Pfam" id="PF07748">
    <property type="entry name" value="Glyco_hydro_38C"/>
    <property type="match status" value="1"/>
</dbReference>
<protein>
    <recommendedName>
        <fullName evidence="5">Glycoside hydrolase family 38 N-terminal domain-containing protein</fullName>
    </recommendedName>
</protein>
<feature type="domain" description="Glycosyl hydrolase family 38 C-terminal" evidence="2">
    <location>
        <begin position="609"/>
        <end position="781"/>
    </location>
</feature>